<dbReference type="RefSeq" id="WP_078476393.1">
    <property type="nucleotide sequence ID" value="NZ_MPRK01000035.1"/>
</dbReference>
<dbReference type="OrthoDB" id="5770504at2"/>
<evidence type="ECO:0000313" key="2">
    <source>
        <dbReference type="Proteomes" id="UP000190198"/>
    </source>
</evidence>
<organism evidence="1 2">
    <name type="scientific">Solemya elarraichensis gill symbiont</name>
    <dbReference type="NCBI Taxonomy" id="1918949"/>
    <lineage>
        <taxon>Bacteria</taxon>
        <taxon>Pseudomonadati</taxon>
        <taxon>Pseudomonadota</taxon>
        <taxon>Gammaproteobacteria</taxon>
        <taxon>sulfur-oxidizing symbionts</taxon>
    </lineage>
</organism>
<proteinExistence type="predicted"/>
<protein>
    <submittedName>
        <fullName evidence="1">Uncharacterized protein</fullName>
    </submittedName>
</protein>
<dbReference type="Proteomes" id="UP000190198">
    <property type="component" value="Unassembled WGS sequence"/>
</dbReference>
<evidence type="ECO:0000313" key="1">
    <source>
        <dbReference type="EMBL" id="OOZ42457.1"/>
    </source>
</evidence>
<keyword evidence="2" id="KW-1185">Reference proteome</keyword>
<accession>A0A1T2LBH8</accession>
<gene>
    <name evidence="1" type="ORF">BOW52_03090</name>
</gene>
<comment type="caution">
    <text evidence="1">The sequence shown here is derived from an EMBL/GenBank/DDBJ whole genome shotgun (WGS) entry which is preliminary data.</text>
</comment>
<sequence length="144" mass="16411">MHSGYLSVETHPQHQGIIRFDKQLYAPQLPDGKAGGHICYVARFNDIDTAMMHVHDVLRHQLVDLDNHLYKVAVAHAIAAVKSRQLTQRETWIDPELDDETMQSIDASIARHKQRQARLEELMKLVGKAAIVLLMAEAVMMLFF</sequence>
<dbReference type="EMBL" id="MPRK01000035">
    <property type="protein sequence ID" value="OOZ42457.1"/>
    <property type="molecule type" value="Genomic_DNA"/>
</dbReference>
<reference evidence="1 2" key="1">
    <citation type="submission" date="2016-11" db="EMBL/GenBank/DDBJ databases">
        <title>Mixed transmission modes and dynamic genome evolution in an obligate animal-bacterial symbiosis.</title>
        <authorList>
            <person name="Russell S.L."/>
            <person name="Corbett-Detig R.B."/>
            <person name="Cavanaugh C.M."/>
        </authorList>
    </citation>
    <scope>NUCLEOTIDE SEQUENCE [LARGE SCALE GENOMIC DNA]</scope>
    <source>
        <strain evidence="1">Sp-SM6</strain>
    </source>
</reference>
<dbReference type="AlphaFoldDB" id="A0A1T2LBH8"/>
<name>A0A1T2LBH8_9GAMM</name>